<proteinExistence type="predicted"/>
<dbReference type="EMBL" id="JBHSKG010000005">
    <property type="protein sequence ID" value="MFC5139005.1"/>
    <property type="molecule type" value="Genomic_DNA"/>
</dbReference>
<accession>A0ABV9ZFC6</accession>
<reference evidence="2" key="1">
    <citation type="journal article" date="2019" name="Int. J. Syst. Evol. Microbiol.">
        <title>The Global Catalogue of Microorganisms (GCM) 10K type strain sequencing project: providing services to taxonomists for standard genome sequencing and annotation.</title>
        <authorList>
            <consortium name="The Broad Institute Genomics Platform"/>
            <consortium name="The Broad Institute Genome Sequencing Center for Infectious Disease"/>
            <person name="Wu L."/>
            <person name="Ma J."/>
        </authorList>
    </citation>
    <scope>NUCLEOTIDE SEQUENCE [LARGE SCALE GENOMIC DNA]</scope>
    <source>
        <strain evidence="2">XZYJ18</strain>
    </source>
</reference>
<sequence length="62" mass="6550">MSGISDPGPLSGRHGRTDDATCTVCPHPWPDHDALGRRFCTATQVSALSRGCICSAPTRVAR</sequence>
<protein>
    <submittedName>
        <fullName evidence="1">RGCVC family protein</fullName>
    </submittedName>
</protein>
<evidence type="ECO:0000313" key="1">
    <source>
        <dbReference type="EMBL" id="MFC5139005.1"/>
    </source>
</evidence>
<dbReference type="NCBIfam" id="NF038206">
    <property type="entry name" value="RGCVC_fam"/>
    <property type="match status" value="1"/>
</dbReference>
<dbReference type="Proteomes" id="UP001596175">
    <property type="component" value="Unassembled WGS sequence"/>
</dbReference>
<evidence type="ECO:0000313" key="2">
    <source>
        <dbReference type="Proteomes" id="UP001596175"/>
    </source>
</evidence>
<gene>
    <name evidence="1" type="ORF">ACFPK1_12240</name>
</gene>
<keyword evidence="2" id="KW-1185">Reference proteome</keyword>
<dbReference type="RefSeq" id="WP_378021198.1">
    <property type="nucleotide sequence ID" value="NZ_JBHSKG010000005.1"/>
</dbReference>
<organism evidence="1 2">
    <name type="scientific">Actinomycetospora rhizophila</name>
    <dbReference type="NCBI Taxonomy" id="1416876"/>
    <lineage>
        <taxon>Bacteria</taxon>
        <taxon>Bacillati</taxon>
        <taxon>Actinomycetota</taxon>
        <taxon>Actinomycetes</taxon>
        <taxon>Pseudonocardiales</taxon>
        <taxon>Pseudonocardiaceae</taxon>
        <taxon>Actinomycetospora</taxon>
    </lineage>
</organism>
<name>A0ABV9ZFC6_9PSEU</name>
<comment type="caution">
    <text evidence="1">The sequence shown here is derived from an EMBL/GenBank/DDBJ whole genome shotgun (WGS) entry which is preliminary data.</text>
</comment>